<dbReference type="InterPro" id="IPR051446">
    <property type="entry name" value="HTH_trans_reg/aminotransferase"/>
</dbReference>
<evidence type="ECO:0000256" key="5">
    <source>
        <dbReference type="ARBA" id="ARBA00023163"/>
    </source>
</evidence>
<protein>
    <submittedName>
        <fullName evidence="7">PLP-dependent aminotransferase family protein</fullName>
    </submittedName>
</protein>
<dbReference type="InterPro" id="IPR000524">
    <property type="entry name" value="Tscrpt_reg_HTH_GntR"/>
</dbReference>
<dbReference type="SMART" id="SM00345">
    <property type="entry name" value="HTH_GNTR"/>
    <property type="match status" value="1"/>
</dbReference>
<dbReference type="PANTHER" id="PTHR46577:SF1">
    <property type="entry name" value="HTH-TYPE TRANSCRIPTIONAL REGULATORY PROTEIN GABR"/>
    <property type="match status" value="1"/>
</dbReference>
<dbReference type="AlphaFoldDB" id="A0A5B9EIB1"/>
<dbReference type="OrthoDB" id="9802328at2"/>
<dbReference type="KEGG" id="talb:FTW19_22735"/>
<reference evidence="7 8" key="1">
    <citation type="submission" date="2019-08" db="EMBL/GenBank/DDBJ databases">
        <title>Complete genome sequence of Terriglobus albidus strain ORNL.</title>
        <authorList>
            <person name="Podar M."/>
        </authorList>
    </citation>
    <scope>NUCLEOTIDE SEQUENCE [LARGE SCALE GENOMIC DNA]</scope>
    <source>
        <strain evidence="7 8">ORNL</strain>
    </source>
</reference>
<dbReference type="GO" id="GO:0008483">
    <property type="term" value="F:transaminase activity"/>
    <property type="evidence" value="ECO:0007669"/>
    <property type="project" value="UniProtKB-KW"/>
</dbReference>
<dbReference type="Pfam" id="PF00155">
    <property type="entry name" value="Aminotran_1_2"/>
    <property type="match status" value="1"/>
</dbReference>
<evidence type="ECO:0000256" key="3">
    <source>
        <dbReference type="ARBA" id="ARBA00023015"/>
    </source>
</evidence>
<dbReference type="PRINTS" id="PR00035">
    <property type="entry name" value="HTHGNTR"/>
</dbReference>
<dbReference type="GO" id="GO:0003677">
    <property type="term" value="F:DNA binding"/>
    <property type="evidence" value="ECO:0007669"/>
    <property type="project" value="UniProtKB-KW"/>
</dbReference>
<keyword evidence="5" id="KW-0804">Transcription</keyword>
<evidence type="ECO:0000256" key="1">
    <source>
        <dbReference type="ARBA" id="ARBA00005384"/>
    </source>
</evidence>
<sequence>MSSRICDSIKSQIASGIYLPGANLPASRALAEELGVSRSTVTVAFEQLAAEGYIETSQGKRPWVRHGLQTSPPARKPQSKIAPELSDFAKRLQALAPPERLKGLKADFRAGDISGVDFPAATWRKVMTRALQITPRALKYDDPLGSLELRKALRAYMWRSRGIRCDEQQIVVVNGSQQGIDLCARVFLNTGESVVVEDPGYILARNGFEAIGATILPLPVDQDGMQTSLLKGIQAKLAYITPSHQYPLGGILPIGRRQELLNWATQTGAYVVEDDYDGEFRYDTKPTETLHSLDTAGRVIYLGTMSKTLSPELRLGYLVVPHELTPVFAVAKRLTDRHSALLQQRALQLFIEGGGLERHIRRARRSNAQRRARLLAALDHAFGDMVEVVGDAAGLHVALWLREVDAAQEGEVVARAGQAGLGLYGITPFYSSHDHRKTNRDAGLVMGYAALSHREIALGVKLLQNVLDSDIK</sequence>
<dbReference type="Pfam" id="PF00392">
    <property type="entry name" value="GntR"/>
    <property type="match status" value="1"/>
</dbReference>
<dbReference type="InterPro" id="IPR015424">
    <property type="entry name" value="PyrdxlP-dep_Trfase"/>
</dbReference>
<evidence type="ECO:0000256" key="4">
    <source>
        <dbReference type="ARBA" id="ARBA00023125"/>
    </source>
</evidence>
<dbReference type="GO" id="GO:0003700">
    <property type="term" value="F:DNA-binding transcription factor activity"/>
    <property type="evidence" value="ECO:0007669"/>
    <property type="project" value="InterPro"/>
</dbReference>
<evidence type="ECO:0000313" key="7">
    <source>
        <dbReference type="EMBL" id="QEE31509.1"/>
    </source>
</evidence>
<organism evidence="7 8">
    <name type="scientific">Terriglobus albidus</name>
    <dbReference type="NCBI Taxonomy" id="1592106"/>
    <lineage>
        <taxon>Bacteria</taxon>
        <taxon>Pseudomonadati</taxon>
        <taxon>Acidobacteriota</taxon>
        <taxon>Terriglobia</taxon>
        <taxon>Terriglobales</taxon>
        <taxon>Acidobacteriaceae</taxon>
        <taxon>Terriglobus</taxon>
    </lineage>
</organism>
<dbReference type="EMBL" id="CP042806">
    <property type="protein sequence ID" value="QEE31509.1"/>
    <property type="molecule type" value="Genomic_DNA"/>
</dbReference>
<keyword evidence="2" id="KW-0663">Pyridoxal phosphate</keyword>
<keyword evidence="7" id="KW-0032">Aminotransferase</keyword>
<dbReference type="SUPFAM" id="SSF53383">
    <property type="entry name" value="PLP-dependent transferases"/>
    <property type="match status" value="1"/>
</dbReference>
<dbReference type="InterPro" id="IPR004839">
    <property type="entry name" value="Aminotransferase_I/II_large"/>
</dbReference>
<dbReference type="PROSITE" id="PS50949">
    <property type="entry name" value="HTH_GNTR"/>
    <property type="match status" value="1"/>
</dbReference>
<dbReference type="InterPro" id="IPR036390">
    <property type="entry name" value="WH_DNA-bd_sf"/>
</dbReference>
<keyword evidence="8" id="KW-1185">Reference proteome</keyword>
<dbReference type="Proteomes" id="UP000321820">
    <property type="component" value="Chromosome"/>
</dbReference>
<dbReference type="CDD" id="cd07377">
    <property type="entry name" value="WHTH_GntR"/>
    <property type="match status" value="1"/>
</dbReference>
<evidence type="ECO:0000313" key="8">
    <source>
        <dbReference type="Proteomes" id="UP000321820"/>
    </source>
</evidence>
<keyword evidence="3" id="KW-0805">Transcription regulation</keyword>
<dbReference type="InterPro" id="IPR036388">
    <property type="entry name" value="WH-like_DNA-bd_sf"/>
</dbReference>
<proteinExistence type="inferred from homology"/>
<comment type="similarity">
    <text evidence="1">In the C-terminal section; belongs to the class-I pyridoxal-phosphate-dependent aminotransferase family.</text>
</comment>
<gene>
    <name evidence="7" type="ORF">FTW19_22735</name>
</gene>
<dbReference type="Gene3D" id="1.10.10.10">
    <property type="entry name" value="Winged helix-like DNA-binding domain superfamily/Winged helix DNA-binding domain"/>
    <property type="match status" value="1"/>
</dbReference>
<keyword evidence="4" id="KW-0238">DNA-binding</keyword>
<name>A0A5B9EIB1_9BACT</name>
<dbReference type="PANTHER" id="PTHR46577">
    <property type="entry name" value="HTH-TYPE TRANSCRIPTIONAL REGULATORY PROTEIN GABR"/>
    <property type="match status" value="1"/>
</dbReference>
<dbReference type="InterPro" id="IPR015421">
    <property type="entry name" value="PyrdxlP-dep_Trfase_major"/>
</dbReference>
<accession>A0A5B9EIB1</accession>
<feature type="domain" description="HTH gntR-type" evidence="6">
    <location>
        <begin position="1"/>
        <end position="67"/>
    </location>
</feature>
<dbReference type="GO" id="GO:0030170">
    <property type="term" value="F:pyridoxal phosphate binding"/>
    <property type="evidence" value="ECO:0007669"/>
    <property type="project" value="InterPro"/>
</dbReference>
<dbReference type="CDD" id="cd00609">
    <property type="entry name" value="AAT_like"/>
    <property type="match status" value="1"/>
</dbReference>
<dbReference type="Gene3D" id="3.40.640.10">
    <property type="entry name" value="Type I PLP-dependent aspartate aminotransferase-like (Major domain)"/>
    <property type="match status" value="1"/>
</dbReference>
<evidence type="ECO:0000256" key="2">
    <source>
        <dbReference type="ARBA" id="ARBA00022898"/>
    </source>
</evidence>
<evidence type="ECO:0000259" key="6">
    <source>
        <dbReference type="PROSITE" id="PS50949"/>
    </source>
</evidence>
<dbReference type="SUPFAM" id="SSF46785">
    <property type="entry name" value="Winged helix' DNA-binding domain"/>
    <property type="match status" value="1"/>
</dbReference>
<keyword evidence="7" id="KW-0808">Transferase</keyword>